<dbReference type="Pfam" id="PF08367">
    <property type="entry name" value="M16C_assoc"/>
    <property type="match status" value="1"/>
</dbReference>
<evidence type="ECO:0000256" key="6">
    <source>
        <dbReference type="ARBA" id="ARBA00022670"/>
    </source>
</evidence>
<comment type="caution">
    <text evidence="17">The sequence shown here is derived from an EMBL/GenBank/DDBJ whole genome shotgun (WGS) entry which is preliminary data.</text>
</comment>
<dbReference type="GO" id="GO:0004222">
    <property type="term" value="F:metalloendopeptidase activity"/>
    <property type="evidence" value="ECO:0007669"/>
    <property type="project" value="TreeGrafter"/>
</dbReference>
<evidence type="ECO:0000313" key="18">
    <source>
        <dbReference type="Proteomes" id="UP001174136"/>
    </source>
</evidence>
<keyword evidence="10" id="KW-0809">Transit peptide</keyword>
<reference evidence="17" key="1">
    <citation type="journal article" date="2023" name="Front. Mar. Sci.">
        <title>A new Merluccius polli reference genome to investigate the effects of global change in West African waters.</title>
        <authorList>
            <person name="Mateo J.L."/>
            <person name="Blanco-Fernandez C."/>
            <person name="Garcia-Vazquez E."/>
            <person name="Machado-Schiaffino G."/>
        </authorList>
    </citation>
    <scope>NUCLEOTIDE SEQUENCE</scope>
    <source>
        <strain evidence="17">C29</strain>
        <tissue evidence="17">Fin</tissue>
    </source>
</reference>
<evidence type="ECO:0000256" key="8">
    <source>
        <dbReference type="ARBA" id="ARBA00022801"/>
    </source>
</evidence>
<evidence type="ECO:0000256" key="1">
    <source>
        <dbReference type="ARBA" id="ARBA00001947"/>
    </source>
</evidence>
<evidence type="ECO:0000256" key="5">
    <source>
        <dbReference type="ARBA" id="ARBA00020167"/>
    </source>
</evidence>
<keyword evidence="6 17" id="KW-0645">Protease</keyword>
<dbReference type="InterPro" id="IPR007863">
    <property type="entry name" value="Peptidase_M16_C"/>
</dbReference>
<evidence type="ECO:0000256" key="3">
    <source>
        <dbReference type="ARBA" id="ARBA00007575"/>
    </source>
</evidence>
<comment type="subunit">
    <text evidence="4">Monomer and homodimer; homodimerization is induced by binding of the substrate.</text>
</comment>
<evidence type="ECO:0000256" key="2">
    <source>
        <dbReference type="ARBA" id="ARBA00004305"/>
    </source>
</evidence>
<feature type="region of interest" description="Disordered" evidence="15">
    <location>
        <begin position="305"/>
        <end position="326"/>
    </location>
</feature>
<dbReference type="InterPro" id="IPR055130">
    <property type="entry name" value="PreP_C"/>
</dbReference>
<evidence type="ECO:0000256" key="12">
    <source>
        <dbReference type="ARBA" id="ARBA00023128"/>
    </source>
</evidence>
<comment type="subcellular location">
    <subcellularLocation>
        <location evidence="2">Mitochondrion matrix</location>
    </subcellularLocation>
</comment>
<keyword evidence="9" id="KW-0862">Zinc</keyword>
<comment type="cofactor">
    <cofactor evidence="1">
        <name>Zn(2+)</name>
        <dbReference type="ChEBI" id="CHEBI:29105"/>
    </cofactor>
</comment>
<keyword evidence="8" id="KW-0378">Hydrolase</keyword>
<proteinExistence type="inferred from homology"/>
<dbReference type="SUPFAM" id="SSF63411">
    <property type="entry name" value="LuxS/MPP-like metallohydrolase"/>
    <property type="match status" value="4"/>
</dbReference>
<dbReference type="InterPro" id="IPR013578">
    <property type="entry name" value="Peptidase_M16C_assoc"/>
</dbReference>
<organism evidence="17 18">
    <name type="scientific">Merluccius polli</name>
    <name type="common">Benguela hake</name>
    <name type="synonym">Merluccius cadenati</name>
    <dbReference type="NCBI Taxonomy" id="89951"/>
    <lineage>
        <taxon>Eukaryota</taxon>
        <taxon>Metazoa</taxon>
        <taxon>Chordata</taxon>
        <taxon>Craniata</taxon>
        <taxon>Vertebrata</taxon>
        <taxon>Euteleostomi</taxon>
        <taxon>Actinopterygii</taxon>
        <taxon>Neopterygii</taxon>
        <taxon>Teleostei</taxon>
        <taxon>Neoteleostei</taxon>
        <taxon>Acanthomorphata</taxon>
        <taxon>Zeiogadaria</taxon>
        <taxon>Gadariae</taxon>
        <taxon>Gadiformes</taxon>
        <taxon>Gadoidei</taxon>
        <taxon>Merlucciidae</taxon>
        <taxon>Merluccius</taxon>
    </lineage>
</organism>
<dbReference type="PANTHER" id="PTHR43016">
    <property type="entry name" value="PRESEQUENCE PROTEASE"/>
    <property type="match status" value="1"/>
</dbReference>
<dbReference type="GO" id="GO:0005759">
    <property type="term" value="C:mitochondrial matrix"/>
    <property type="evidence" value="ECO:0007669"/>
    <property type="project" value="UniProtKB-SubCell"/>
</dbReference>
<evidence type="ECO:0000256" key="10">
    <source>
        <dbReference type="ARBA" id="ARBA00022946"/>
    </source>
</evidence>
<protein>
    <recommendedName>
        <fullName evidence="5">Presequence protease, mitochondrial</fullName>
    </recommendedName>
    <alternativeName>
        <fullName evidence="14">Pitrilysin metalloproteinase 1</fullName>
    </alternativeName>
</protein>
<dbReference type="Gene3D" id="3.30.830.10">
    <property type="entry name" value="Metalloenzyme, LuxS/M16 peptidase-like"/>
    <property type="match status" value="4"/>
</dbReference>
<sequence>MFRLVRTTAQKLRHLRVVLYYYILTKSKCDPTRHTGPQHTWRLKSTSARERALQYQPGQTIHGFTVKEVVSVPDLFLTAIKLTHDRTGAQYLHAARDDSNNLFSVQLRTTPRDSTGVPHILEHTVLCGSERFPCRDPFFKMLNRSLSTFMNAFTASDYTMYPFSTQNSKDFQNLLSIYLDAVFFPCLREQDFRQEGWRLENEDPQDPSSPLVFKGVVFNEMKGAFSDNESVYGQQLQNKLFPDHTYSVVSGGEPLNIPDLTWEELRHFHATHYHPSNARFFTYGDLPLEQHLEQIQKDALSRFDRTEPDTHVPPQPTWTSPREDHVSCGPDAMAPDPAKQNTVCVSYLLGDITDTFEAFTLNLLCSLMISGPNAPFYRSLLEPKIGSDFSSVVGYDGSTRDASFSIGLQGTAEEDMERVKRIISQTIEEIVATGFEEERIEALLHKIEIQMKHQSTSFGLSLASYMASCWNHDGDPVELLQIGEFVSKFRRCYQDNPRFLQDKVKHYFQDNPHRLTLSMSPDEAYREKQALAEEEKLRRKTQALSDSDRKEIYDKGLDLLATQSKVQDASCLPALQVSDIERTSPTTPVETGTAGGVAVQYCEQPTNGMLYFRAMCSLNTLPEELKLYVPLFCSVVTQLGCGSLDYRQQAQQMELKTGGMSVCPMVVPDSTNLDMYEQGVLLFSSCLERNVPDMFGLWRDIFNSPHFDDEERLRVLVMMSAQELANGISSSGHMYAMTRAGRCLTPAGGVQETFGGMEQVKFMKRIAEMSDLSPVLRSLPRIKKHILNPDNMRCAVNATPHKMSAAAGQLESFMKEVAGNRRSHQTTRPNIVEVGTTRPNIVERPVDSDVSRKLVSEVGFQPCQMKTFYAMPFPVNFVGESIRTVPFTHADYASLCILARMMTAKYLHGEIREKGGAYGGGARMGGGLFSFYSYRDPNSVQTLSAFRRGVDWARSGSFTQQDIDEAKLSVFSAVDAPVAPSDKGMGRFLNGVTDEVRQGHRERLFAVSEKDLVDVASRYLGFGQQTSGAAILGPENESIKKDPSWIIK</sequence>
<dbReference type="FunFam" id="3.30.830.10:FF:000020">
    <property type="entry name" value="Mitochondrial presequence protease"/>
    <property type="match status" value="1"/>
</dbReference>
<dbReference type="FunFam" id="3.30.830.10:FF:000013">
    <property type="entry name" value="Mitochondrial presequence protease"/>
    <property type="match status" value="1"/>
</dbReference>
<dbReference type="Pfam" id="PF00675">
    <property type="entry name" value="Peptidase_M16"/>
    <property type="match status" value="1"/>
</dbReference>
<dbReference type="GO" id="GO:0016485">
    <property type="term" value="P:protein processing"/>
    <property type="evidence" value="ECO:0007669"/>
    <property type="project" value="TreeGrafter"/>
</dbReference>
<dbReference type="FunFam" id="3.30.830.10:FF:000009">
    <property type="entry name" value="Presequence protease, mitochondrial"/>
    <property type="match status" value="1"/>
</dbReference>
<keyword evidence="12" id="KW-0496">Mitochondrion</keyword>
<evidence type="ECO:0000256" key="9">
    <source>
        <dbReference type="ARBA" id="ARBA00022833"/>
    </source>
</evidence>
<evidence type="ECO:0000256" key="15">
    <source>
        <dbReference type="SAM" id="MobiDB-lite"/>
    </source>
</evidence>
<dbReference type="FunFam" id="3.30.830.10:FF:000011">
    <property type="entry name" value="Presequence protease, mitochondrial"/>
    <property type="match status" value="1"/>
</dbReference>
<dbReference type="PANTHER" id="PTHR43016:SF13">
    <property type="entry name" value="PRESEQUENCE PROTEASE, MITOCHONDRIAL"/>
    <property type="match status" value="1"/>
</dbReference>
<dbReference type="AlphaFoldDB" id="A0AA47NW85"/>
<accession>A0AA47NW85</accession>
<evidence type="ECO:0000256" key="11">
    <source>
        <dbReference type="ARBA" id="ARBA00023049"/>
    </source>
</evidence>
<evidence type="ECO:0000313" key="17">
    <source>
        <dbReference type="EMBL" id="KAK0138382.1"/>
    </source>
</evidence>
<gene>
    <name evidence="17" type="primary">pitrm1</name>
    <name evidence="17" type="ORF">N1851_025285</name>
</gene>
<feature type="domain" description="Peptidase M16C associated" evidence="16">
    <location>
        <begin position="519"/>
        <end position="766"/>
    </location>
</feature>
<keyword evidence="7" id="KW-0479">Metal-binding</keyword>
<evidence type="ECO:0000256" key="4">
    <source>
        <dbReference type="ARBA" id="ARBA00011853"/>
    </source>
</evidence>
<dbReference type="Pfam" id="PF05193">
    <property type="entry name" value="Peptidase_M16_C"/>
    <property type="match status" value="1"/>
</dbReference>
<evidence type="ECO:0000259" key="16">
    <source>
        <dbReference type="SMART" id="SM01264"/>
    </source>
</evidence>
<comment type="similarity">
    <text evidence="3">Belongs to the peptidase M16 family. PreP subfamily.</text>
</comment>
<evidence type="ECO:0000256" key="13">
    <source>
        <dbReference type="ARBA" id="ARBA00023157"/>
    </source>
</evidence>
<dbReference type="EMBL" id="JAOPHQ010004641">
    <property type="protein sequence ID" value="KAK0138382.1"/>
    <property type="molecule type" value="Genomic_DNA"/>
</dbReference>
<dbReference type="SMART" id="SM01264">
    <property type="entry name" value="M16C_associated"/>
    <property type="match status" value="1"/>
</dbReference>
<evidence type="ECO:0000256" key="14">
    <source>
        <dbReference type="ARBA" id="ARBA00032857"/>
    </source>
</evidence>
<name>A0AA47NW85_MERPO</name>
<keyword evidence="11" id="KW-0482">Metalloprotease</keyword>
<dbReference type="InterPro" id="IPR011249">
    <property type="entry name" value="Metalloenz_LuxS/M16"/>
</dbReference>
<keyword evidence="13" id="KW-1015">Disulfide bond</keyword>
<dbReference type="InterPro" id="IPR011765">
    <property type="entry name" value="Pept_M16_N"/>
</dbReference>
<dbReference type="Pfam" id="PF22516">
    <property type="entry name" value="PreP_C"/>
    <property type="match status" value="1"/>
</dbReference>
<evidence type="ECO:0000256" key="7">
    <source>
        <dbReference type="ARBA" id="ARBA00022723"/>
    </source>
</evidence>
<dbReference type="Proteomes" id="UP001174136">
    <property type="component" value="Unassembled WGS sequence"/>
</dbReference>
<dbReference type="GO" id="GO:0046872">
    <property type="term" value="F:metal ion binding"/>
    <property type="evidence" value="ECO:0007669"/>
    <property type="project" value="UniProtKB-KW"/>
</dbReference>
<keyword evidence="18" id="KW-1185">Reference proteome</keyword>